<dbReference type="EMBL" id="JAGYWB010000019">
    <property type="protein sequence ID" value="KAI0489232.1"/>
    <property type="molecule type" value="Genomic_DNA"/>
</dbReference>
<protein>
    <submittedName>
        <fullName evidence="2">Uncharacterized protein</fullName>
    </submittedName>
</protein>
<dbReference type="OrthoDB" id="1678912at2759"/>
<sequence>MRHHPHPLDSKSDKSGRNKEMEQQKLYNKHRRRENRAHYLPVSSAESPSAVELGPKRLKVRGPSLSAAIVEQSSYCCRFSESDEKEDISLRA</sequence>
<dbReference type="Proteomes" id="UP000829196">
    <property type="component" value="Unassembled WGS sequence"/>
</dbReference>
<evidence type="ECO:0000256" key="1">
    <source>
        <dbReference type="SAM" id="MobiDB-lite"/>
    </source>
</evidence>
<feature type="region of interest" description="Disordered" evidence="1">
    <location>
        <begin position="1"/>
        <end position="50"/>
    </location>
</feature>
<reference evidence="2" key="1">
    <citation type="journal article" date="2022" name="Front. Genet.">
        <title>Chromosome-Scale Assembly of the Dendrobium nobile Genome Provides Insights Into the Molecular Mechanism of the Biosynthesis of the Medicinal Active Ingredient of Dendrobium.</title>
        <authorList>
            <person name="Xu Q."/>
            <person name="Niu S.-C."/>
            <person name="Li K.-L."/>
            <person name="Zheng P.-J."/>
            <person name="Zhang X.-J."/>
            <person name="Jia Y."/>
            <person name="Liu Y."/>
            <person name="Niu Y.-X."/>
            <person name="Yu L.-H."/>
            <person name="Chen D.-F."/>
            <person name="Zhang G.-Q."/>
        </authorList>
    </citation>
    <scope>NUCLEOTIDE SEQUENCE</scope>
    <source>
        <tissue evidence="2">Leaf</tissue>
    </source>
</reference>
<feature type="compositionally biased region" description="Basic and acidic residues" evidence="1">
    <location>
        <begin position="1"/>
        <end position="23"/>
    </location>
</feature>
<keyword evidence="3" id="KW-1185">Reference proteome</keyword>
<proteinExistence type="predicted"/>
<organism evidence="2 3">
    <name type="scientific">Dendrobium nobile</name>
    <name type="common">Orchid</name>
    <dbReference type="NCBI Taxonomy" id="94219"/>
    <lineage>
        <taxon>Eukaryota</taxon>
        <taxon>Viridiplantae</taxon>
        <taxon>Streptophyta</taxon>
        <taxon>Embryophyta</taxon>
        <taxon>Tracheophyta</taxon>
        <taxon>Spermatophyta</taxon>
        <taxon>Magnoliopsida</taxon>
        <taxon>Liliopsida</taxon>
        <taxon>Asparagales</taxon>
        <taxon>Orchidaceae</taxon>
        <taxon>Epidendroideae</taxon>
        <taxon>Malaxideae</taxon>
        <taxon>Dendrobiinae</taxon>
        <taxon>Dendrobium</taxon>
    </lineage>
</organism>
<gene>
    <name evidence="2" type="ORF">KFK09_029074</name>
</gene>
<evidence type="ECO:0000313" key="2">
    <source>
        <dbReference type="EMBL" id="KAI0489232.1"/>
    </source>
</evidence>
<accession>A0A8T3A4Z1</accession>
<evidence type="ECO:0000313" key="3">
    <source>
        <dbReference type="Proteomes" id="UP000829196"/>
    </source>
</evidence>
<comment type="caution">
    <text evidence="2">The sequence shown here is derived from an EMBL/GenBank/DDBJ whole genome shotgun (WGS) entry which is preliminary data.</text>
</comment>
<dbReference type="AlphaFoldDB" id="A0A8T3A4Z1"/>
<name>A0A8T3A4Z1_DENNO</name>